<protein>
    <submittedName>
        <fullName evidence="1">FMN-binding negative transcriptional regulator</fullName>
    </submittedName>
</protein>
<dbReference type="RefSeq" id="WP_304537772.1">
    <property type="nucleotide sequence ID" value="NZ_JAUQOM010000035.1"/>
</dbReference>
<accession>A0ABT8ZUW2</accession>
<comment type="caution">
    <text evidence="1">The sequence shown here is derived from an EMBL/GenBank/DDBJ whole genome shotgun (WGS) entry which is preliminary data.</text>
</comment>
<dbReference type="InterPro" id="IPR012349">
    <property type="entry name" value="Split_barrel_FMN-bd"/>
</dbReference>
<dbReference type="SUPFAM" id="SSF50475">
    <property type="entry name" value="FMN-binding split barrel"/>
    <property type="match status" value="1"/>
</dbReference>
<reference evidence="1" key="1">
    <citation type="submission" date="2023-07" db="EMBL/GenBank/DDBJ databases">
        <title>Bacterial whole genome sequence for Sphingobium sp. HBC34.</title>
        <authorList>
            <person name="Le V."/>
            <person name="Ko S.-R."/>
            <person name="Ahn C.-Y."/>
            <person name="Oh H.-M."/>
        </authorList>
    </citation>
    <scope>NUCLEOTIDE SEQUENCE</scope>
    <source>
        <strain evidence="1">HBC34</strain>
    </source>
</reference>
<gene>
    <name evidence="1" type="ORF">Q4610_20990</name>
</gene>
<dbReference type="Proteomes" id="UP001176471">
    <property type="component" value="Unassembled WGS sequence"/>
</dbReference>
<dbReference type="Gene3D" id="2.30.110.10">
    <property type="entry name" value="Electron Transport, Fmn-binding Protein, Chain A"/>
    <property type="match status" value="1"/>
</dbReference>
<dbReference type="PIRSF" id="PIRSF010372">
    <property type="entry name" value="PaiB"/>
    <property type="match status" value="1"/>
</dbReference>
<evidence type="ECO:0000313" key="2">
    <source>
        <dbReference type="Proteomes" id="UP001176471"/>
    </source>
</evidence>
<proteinExistence type="predicted"/>
<name>A0ABT8ZUW2_9SPHN</name>
<evidence type="ECO:0000313" key="1">
    <source>
        <dbReference type="EMBL" id="MDO7837520.1"/>
    </source>
</evidence>
<dbReference type="EMBL" id="JAUQOM010000035">
    <property type="protein sequence ID" value="MDO7837520.1"/>
    <property type="molecule type" value="Genomic_DNA"/>
</dbReference>
<keyword evidence="2" id="KW-1185">Reference proteome</keyword>
<organism evidence="1 2">
    <name type="scientific">Sphingobium cyanobacteriorum</name>
    <dbReference type="NCBI Taxonomy" id="3063954"/>
    <lineage>
        <taxon>Bacteria</taxon>
        <taxon>Pseudomonadati</taxon>
        <taxon>Pseudomonadota</taxon>
        <taxon>Alphaproteobacteria</taxon>
        <taxon>Sphingomonadales</taxon>
        <taxon>Sphingomonadaceae</taxon>
        <taxon>Sphingobium</taxon>
    </lineage>
</organism>
<dbReference type="InterPro" id="IPR007396">
    <property type="entry name" value="TR_PAI2-type"/>
</dbReference>
<sequence>MVADTPAPAAPTLYRPDAYAALEPERIVDDYPFATLLSPELHATTTPMLFERSDRATLIGHLARRGSHAQAMRTGDRVLAIFAGPHAYISPRWYTEKPEVPTWDYVATHVRGQLEVIDDDAGQLEILRRTIDRMEASAANPWTIDDAPEGRVAFLLPLIRSFRVHIESIEGSTKLSQRHPTGDRERVVAALRAQRERTLADYIAADLDGAL</sequence>
<dbReference type="Pfam" id="PF04299">
    <property type="entry name" value="FMN_bind_2"/>
    <property type="match status" value="1"/>
</dbReference>
<dbReference type="PANTHER" id="PTHR35802">
    <property type="entry name" value="PROTEASE SYNTHASE AND SPORULATION PROTEIN PAI 2"/>
    <property type="match status" value="1"/>
</dbReference>
<dbReference type="PANTHER" id="PTHR35802:SF1">
    <property type="entry name" value="PROTEASE SYNTHASE AND SPORULATION PROTEIN PAI 2"/>
    <property type="match status" value="1"/>
</dbReference>